<organism evidence="3 4">
    <name type="scientific">Setaria viridis</name>
    <name type="common">Green bristlegrass</name>
    <name type="synonym">Setaria italica subsp. viridis</name>
    <dbReference type="NCBI Taxonomy" id="4556"/>
    <lineage>
        <taxon>Eukaryota</taxon>
        <taxon>Viridiplantae</taxon>
        <taxon>Streptophyta</taxon>
        <taxon>Embryophyta</taxon>
        <taxon>Tracheophyta</taxon>
        <taxon>Spermatophyta</taxon>
        <taxon>Magnoliopsida</taxon>
        <taxon>Liliopsida</taxon>
        <taxon>Poales</taxon>
        <taxon>Poaceae</taxon>
        <taxon>PACMAD clade</taxon>
        <taxon>Panicoideae</taxon>
        <taxon>Panicodae</taxon>
        <taxon>Paniceae</taxon>
        <taxon>Cenchrinae</taxon>
        <taxon>Setaria</taxon>
    </lineage>
</organism>
<name>A0A4U6U785_SETVI</name>
<dbReference type="EMBL" id="CM016557">
    <property type="protein sequence ID" value="TKW09613.1"/>
    <property type="molecule type" value="Genomic_DNA"/>
</dbReference>
<evidence type="ECO:0000313" key="3">
    <source>
        <dbReference type="EMBL" id="TKW09613.1"/>
    </source>
</evidence>
<dbReference type="AlphaFoldDB" id="A0A4U6U785"/>
<keyword evidence="2" id="KW-0472">Membrane</keyword>
<reference evidence="3" key="1">
    <citation type="submission" date="2019-03" db="EMBL/GenBank/DDBJ databases">
        <title>WGS assembly of Setaria viridis.</title>
        <authorList>
            <person name="Huang P."/>
            <person name="Jenkins J."/>
            <person name="Grimwood J."/>
            <person name="Barry K."/>
            <person name="Healey A."/>
            <person name="Mamidi S."/>
            <person name="Sreedasyam A."/>
            <person name="Shu S."/>
            <person name="Feldman M."/>
            <person name="Wu J."/>
            <person name="Yu Y."/>
            <person name="Chen C."/>
            <person name="Johnson J."/>
            <person name="Rokhsar D."/>
            <person name="Baxter I."/>
            <person name="Schmutz J."/>
            <person name="Brutnell T."/>
            <person name="Kellogg E."/>
        </authorList>
    </citation>
    <scope>NUCLEOTIDE SEQUENCE [LARGE SCALE GENOMIC DNA]</scope>
</reference>
<protein>
    <submittedName>
        <fullName evidence="3">Uncharacterized protein</fullName>
    </submittedName>
</protein>
<feature type="compositionally biased region" description="Basic residues" evidence="1">
    <location>
        <begin position="197"/>
        <end position="208"/>
    </location>
</feature>
<proteinExistence type="predicted"/>
<evidence type="ECO:0000256" key="1">
    <source>
        <dbReference type="SAM" id="MobiDB-lite"/>
    </source>
</evidence>
<sequence>MSQRQIFVAIYSTTTIYCIDFGHIATFFRRCIRQKSSSVPTQVAFRRSSGGEKLTLIGVGKQLRAAGSWSRGQALAERACWPNRGSCSAGGGARGGGVARGRWRSLGEAQKLGRWRSLGSAQEFGTGGGSLGWRRSSVAVGGAQGGGGAQAAGGPWGHGGAQGERRSLGAAEGAAGGKLGRRRDWRPHKEGDMAGGRGRHVRWWGREE</sequence>
<accession>A0A4U6U785</accession>
<keyword evidence="2" id="KW-0812">Transmembrane</keyword>
<gene>
    <name evidence="3" type="ORF">SEVIR_6G114800v2</name>
</gene>
<keyword evidence="2" id="KW-1133">Transmembrane helix</keyword>
<feature type="transmembrane region" description="Helical" evidence="2">
    <location>
        <begin position="6"/>
        <end position="28"/>
    </location>
</feature>
<dbReference type="Proteomes" id="UP000298652">
    <property type="component" value="Chromosome 6"/>
</dbReference>
<keyword evidence="4" id="KW-1185">Reference proteome</keyword>
<feature type="region of interest" description="Disordered" evidence="1">
    <location>
        <begin position="141"/>
        <end position="208"/>
    </location>
</feature>
<dbReference type="Gramene" id="TKW09613">
    <property type="protein sequence ID" value="TKW09613"/>
    <property type="gene ID" value="SEVIR_6G114800v2"/>
</dbReference>
<evidence type="ECO:0000256" key="2">
    <source>
        <dbReference type="SAM" id="Phobius"/>
    </source>
</evidence>
<feature type="compositionally biased region" description="Gly residues" evidence="1">
    <location>
        <begin position="142"/>
        <end position="162"/>
    </location>
</feature>
<evidence type="ECO:0000313" key="4">
    <source>
        <dbReference type="Proteomes" id="UP000298652"/>
    </source>
</evidence>